<dbReference type="PANTHER" id="PTHR43588">
    <property type="entry name" value="COBALT-PRECORRIN-8 METHYLMUTASE"/>
    <property type="match status" value="1"/>
</dbReference>
<dbReference type="EMBL" id="UOGA01000053">
    <property type="protein sequence ID" value="VAX16027.1"/>
    <property type="molecule type" value="Genomic_DNA"/>
</dbReference>
<dbReference type="GO" id="GO:0009236">
    <property type="term" value="P:cobalamin biosynthetic process"/>
    <property type="evidence" value="ECO:0007669"/>
    <property type="project" value="UniProtKB-UniPathway"/>
</dbReference>
<dbReference type="AlphaFoldDB" id="A0A3B1CGW4"/>
<accession>A0A3B1CGW4</accession>
<dbReference type="PANTHER" id="PTHR43588:SF1">
    <property type="entry name" value="COBALT-PRECORRIN-8 METHYLMUTASE"/>
    <property type="match status" value="1"/>
</dbReference>
<dbReference type="InterPro" id="IPR003722">
    <property type="entry name" value="Cbl_synth_CobH/CbiC"/>
</dbReference>
<evidence type="ECO:0000256" key="4">
    <source>
        <dbReference type="ARBA" id="ARBA00023235"/>
    </source>
</evidence>
<gene>
    <name evidence="6" type="ORF">MNBD_NITROSPINAE04-2576</name>
</gene>
<dbReference type="SUPFAM" id="SSF63965">
    <property type="entry name" value="Precorrin-8X methylmutase CbiC/CobH"/>
    <property type="match status" value="1"/>
</dbReference>
<sequence length="234" mass="25313">MSATGTDQKDRSHIYKLYESPVAPEEIEARSFEAIDQEATSHSFSDDEWIVVRRMIHTTADFSLIGDVKFSPGAIQSACEALRAGASLYADSNMIKSGLSLMRLKAVFPDYTKDKILCHIADEDVAEECKKAGLPRSLYAIRKARPHLDGAVIAIGNAPVALLELNRMIAEGEVKPAVVIAMPVGFVHVIESKEELMGIDAEYITIQGRRGGSGIAVSVVHSLLAIASDQKSGD</sequence>
<dbReference type="GO" id="GO:0043778">
    <property type="term" value="F:cobalt-precorrin-8 methylmutase activity"/>
    <property type="evidence" value="ECO:0007669"/>
    <property type="project" value="UniProtKB-EC"/>
</dbReference>
<keyword evidence="3" id="KW-0169">Cobalamin biosynthesis</keyword>
<dbReference type="GO" id="GO:0016993">
    <property type="term" value="F:precorrin-8X methylmutase activity"/>
    <property type="evidence" value="ECO:0007669"/>
    <property type="project" value="InterPro"/>
</dbReference>
<evidence type="ECO:0000256" key="1">
    <source>
        <dbReference type="ARBA" id="ARBA00004953"/>
    </source>
</evidence>
<evidence type="ECO:0000259" key="5">
    <source>
        <dbReference type="Pfam" id="PF02570"/>
    </source>
</evidence>
<dbReference type="Pfam" id="PF02570">
    <property type="entry name" value="CbiC"/>
    <property type="match status" value="1"/>
</dbReference>
<comment type="similarity">
    <text evidence="2">Belongs to the CobH/CbiC family.</text>
</comment>
<keyword evidence="4 6" id="KW-0413">Isomerase</keyword>
<evidence type="ECO:0000256" key="3">
    <source>
        <dbReference type="ARBA" id="ARBA00022573"/>
    </source>
</evidence>
<dbReference type="InterPro" id="IPR036588">
    <property type="entry name" value="CobH/CbiC_sf"/>
</dbReference>
<organism evidence="6">
    <name type="scientific">hydrothermal vent metagenome</name>
    <dbReference type="NCBI Taxonomy" id="652676"/>
    <lineage>
        <taxon>unclassified sequences</taxon>
        <taxon>metagenomes</taxon>
        <taxon>ecological metagenomes</taxon>
    </lineage>
</organism>
<name>A0A3B1CGW4_9ZZZZ</name>
<protein>
    <submittedName>
        <fullName evidence="6">Cobalt-precorrin-8 methylmutase</fullName>
        <ecNumber evidence="6">5.4.99.60</ecNumber>
    </submittedName>
</protein>
<evidence type="ECO:0000256" key="2">
    <source>
        <dbReference type="ARBA" id="ARBA00009774"/>
    </source>
</evidence>
<dbReference type="UniPathway" id="UPA00148"/>
<feature type="domain" description="Cobalamin biosynthesis precorrin-8X methylmutase CobH/CbiC" evidence="5">
    <location>
        <begin position="26"/>
        <end position="225"/>
    </location>
</feature>
<dbReference type="EC" id="5.4.99.60" evidence="6"/>
<reference evidence="6" key="1">
    <citation type="submission" date="2018-06" db="EMBL/GenBank/DDBJ databases">
        <authorList>
            <person name="Zhirakovskaya E."/>
        </authorList>
    </citation>
    <scope>NUCLEOTIDE SEQUENCE</scope>
</reference>
<comment type="pathway">
    <text evidence="1">Cofactor biosynthesis; adenosylcobalamin biosynthesis.</text>
</comment>
<proteinExistence type="inferred from homology"/>
<dbReference type="Gene3D" id="3.40.50.10230">
    <property type="entry name" value="Cobalamin biosynthesis CobH/CbiC, precorrin-8X methylmutase"/>
    <property type="match status" value="1"/>
</dbReference>
<evidence type="ECO:0000313" key="6">
    <source>
        <dbReference type="EMBL" id="VAX16027.1"/>
    </source>
</evidence>